<evidence type="ECO:0008006" key="3">
    <source>
        <dbReference type="Google" id="ProtNLM"/>
    </source>
</evidence>
<keyword evidence="2" id="KW-1185">Reference proteome</keyword>
<accession>A0A8J2ZVF2</accession>
<dbReference type="AlphaFoldDB" id="A0A8J2ZVF2"/>
<evidence type="ECO:0000313" key="2">
    <source>
        <dbReference type="Proteomes" id="UP000656813"/>
    </source>
</evidence>
<dbReference type="Pfam" id="PF06224">
    <property type="entry name" value="AlkZ-like"/>
    <property type="match status" value="1"/>
</dbReference>
<proteinExistence type="predicted"/>
<dbReference type="EMBL" id="BMFV01000010">
    <property type="protein sequence ID" value="GGH80476.1"/>
    <property type="molecule type" value="Genomic_DNA"/>
</dbReference>
<dbReference type="Proteomes" id="UP000656813">
    <property type="component" value="Unassembled WGS sequence"/>
</dbReference>
<reference evidence="1" key="2">
    <citation type="submission" date="2020-09" db="EMBL/GenBank/DDBJ databases">
        <authorList>
            <person name="Sun Q."/>
            <person name="Zhou Y."/>
        </authorList>
    </citation>
    <scope>NUCLEOTIDE SEQUENCE</scope>
    <source>
        <strain evidence="1">CGMCC 1.12777</strain>
    </source>
</reference>
<name>A0A8J2ZVF2_9BACL</name>
<dbReference type="RefSeq" id="WP_229745473.1">
    <property type="nucleotide sequence ID" value="NZ_BMFV01000010.1"/>
</dbReference>
<sequence length="379" mass="42675">MMKNNIIKGKEHALGIPPVLSPRALNRALLARQMLLTRVNLSVLDSIERLVGIQSQDPKAPYFSLWTRVEGFRPEDLSHLIQEKKVVRLSLMRATLHLVSSQDSLSLRPLVQSVHEKALKSAFSKDLKDLDLQAVAESGCALVETNPMTLGELGKQLNKQWPAVHPAALAAVIRTYVPLIQLPPRGLWGKSGQAVYTSSEKWLGKPSFSNLKIEDPILRYLAAFGPATIRDMQVWSGLTKLREKVDHLRPQLILFHDDQGNELFDIPDAPRPDQNIASPPRFLGGFDNLLLSYADRRRIIPEEFRGKVFTRNGIIKPTLLIDGFVAGVWKIEEDKRAVRLIIALFKGLLSEDREALIEEGHRLLNLIVGLKRTREILFV</sequence>
<dbReference type="PANTHER" id="PTHR38479:SF2">
    <property type="entry name" value="WINGED HELIX DNA-BINDING DOMAIN-CONTAINING PROTEIN"/>
    <property type="match status" value="1"/>
</dbReference>
<reference evidence="1" key="1">
    <citation type="journal article" date="2014" name="Int. J. Syst. Evol. Microbiol.">
        <title>Complete genome sequence of Corynebacterium casei LMG S-19264T (=DSM 44701T), isolated from a smear-ripened cheese.</title>
        <authorList>
            <consortium name="US DOE Joint Genome Institute (JGI-PGF)"/>
            <person name="Walter F."/>
            <person name="Albersmeier A."/>
            <person name="Kalinowski J."/>
            <person name="Ruckert C."/>
        </authorList>
    </citation>
    <scope>NUCLEOTIDE SEQUENCE</scope>
    <source>
        <strain evidence="1">CGMCC 1.12777</strain>
    </source>
</reference>
<comment type="caution">
    <text evidence="1">The sequence shown here is derived from an EMBL/GenBank/DDBJ whole genome shotgun (WGS) entry which is preliminary data.</text>
</comment>
<organism evidence="1 2">
    <name type="scientific">Pullulanibacillus pueri</name>
    <dbReference type="NCBI Taxonomy" id="1437324"/>
    <lineage>
        <taxon>Bacteria</taxon>
        <taxon>Bacillati</taxon>
        <taxon>Bacillota</taxon>
        <taxon>Bacilli</taxon>
        <taxon>Bacillales</taxon>
        <taxon>Sporolactobacillaceae</taxon>
        <taxon>Pullulanibacillus</taxon>
    </lineage>
</organism>
<evidence type="ECO:0000313" key="1">
    <source>
        <dbReference type="EMBL" id="GGH80476.1"/>
    </source>
</evidence>
<gene>
    <name evidence="1" type="ORF">GCM10007096_16940</name>
</gene>
<protein>
    <recommendedName>
        <fullName evidence="3">Winged helix DNA-binding domain-containing protein</fullName>
    </recommendedName>
</protein>
<dbReference type="PANTHER" id="PTHR38479">
    <property type="entry name" value="LMO0824 PROTEIN"/>
    <property type="match status" value="1"/>
</dbReference>
<dbReference type="InterPro" id="IPR009351">
    <property type="entry name" value="AlkZ-like"/>
</dbReference>